<dbReference type="PANTHER" id="PTHR10075">
    <property type="entry name" value="BASIGIN RELATED"/>
    <property type="match status" value="1"/>
</dbReference>
<dbReference type="PROSITE" id="PS50993">
    <property type="entry name" value="NIDOGEN_G2"/>
    <property type="match status" value="1"/>
</dbReference>
<evidence type="ECO:0000313" key="17">
    <source>
        <dbReference type="EMBL" id="NWW81852.1"/>
    </source>
</evidence>
<evidence type="ECO:0000256" key="12">
    <source>
        <dbReference type="ARBA" id="ARBA00023319"/>
    </source>
</evidence>
<evidence type="ECO:0000256" key="2">
    <source>
        <dbReference type="ARBA" id="ARBA00004498"/>
    </source>
</evidence>
<reference evidence="17 18" key="1">
    <citation type="submission" date="2019-09" db="EMBL/GenBank/DDBJ databases">
        <title>Bird 10,000 Genomes (B10K) Project - Family phase.</title>
        <authorList>
            <person name="Zhang G."/>
        </authorList>
    </citation>
    <scope>NUCLEOTIDE SEQUENCE [LARGE SCALE GENOMIC DNA]</scope>
    <source>
        <strain evidence="17">B10K-DU-029-53</strain>
    </source>
</reference>
<dbReference type="SMART" id="SM00682">
    <property type="entry name" value="G2F"/>
    <property type="match status" value="1"/>
</dbReference>
<dbReference type="InterPro" id="IPR036179">
    <property type="entry name" value="Ig-like_dom_sf"/>
</dbReference>
<dbReference type="InterPro" id="IPR007110">
    <property type="entry name" value="Ig-like_dom"/>
</dbReference>
<dbReference type="InterPro" id="IPR013783">
    <property type="entry name" value="Ig-like_fold"/>
</dbReference>
<dbReference type="InterPro" id="IPR000742">
    <property type="entry name" value="EGF"/>
</dbReference>
<keyword evidence="10 13" id="KW-1015">Disulfide bond</keyword>
<evidence type="ECO:0000259" key="14">
    <source>
        <dbReference type="PROSITE" id="PS50026"/>
    </source>
</evidence>
<comment type="caution">
    <text evidence="17">The sequence shown here is derived from an EMBL/GenBank/DDBJ whole genome shotgun (WGS) entry which is preliminary data.</text>
</comment>
<comment type="caution">
    <text evidence="13">Lacks conserved residue(s) required for the propagation of feature annotation.</text>
</comment>
<dbReference type="Gene3D" id="2.40.155.10">
    <property type="entry name" value="Green fluorescent protein"/>
    <property type="match status" value="1"/>
</dbReference>
<name>A0A7K6R743_9PASS</name>
<dbReference type="PANTHER" id="PTHR10075:SF100">
    <property type="entry name" value="FASCICLIN-2"/>
    <property type="match status" value="1"/>
</dbReference>
<keyword evidence="18" id="KW-1185">Reference proteome</keyword>
<dbReference type="GO" id="GO:0007411">
    <property type="term" value="P:axon guidance"/>
    <property type="evidence" value="ECO:0007669"/>
    <property type="project" value="TreeGrafter"/>
</dbReference>
<dbReference type="InterPro" id="IPR009030">
    <property type="entry name" value="Growth_fac_rcpt_cys_sf"/>
</dbReference>
<dbReference type="InterPro" id="IPR003598">
    <property type="entry name" value="Ig_sub2"/>
</dbReference>
<keyword evidence="11" id="KW-0325">Glycoprotein</keyword>
<keyword evidence="6" id="KW-0732">Signal</keyword>
<dbReference type="GO" id="GO:0005886">
    <property type="term" value="C:plasma membrane"/>
    <property type="evidence" value="ECO:0007669"/>
    <property type="project" value="TreeGrafter"/>
</dbReference>
<dbReference type="EMBL" id="VZRZ01007863">
    <property type="protein sequence ID" value="NWW81852.1"/>
    <property type="molecule type" value="Genomic_DNA"/>
</dbReference>
<dbReference type="PROSITE" id="PS00010">
    <property type="entry name" value="ASX_HYDROXYL"/>
    <property type="match status" value="1"/>
</dbReference>
<dbReference type="Gene3D" id="2.60.40.10">
    <property type="entry name" value="Immunoglobulins"/>
    <property type="match status" value="1"/>
</dbReference>
<dbReference type="SUPFAM" id="SSF48726">
    <property type="entry name" value="Immunoglobulin"/>
    <property type="match status" value="1"/>
</dbReference>
<dbReference type="InterPro" id="IPR049883">
    <property type="entry name" value="NOTCH1_EGF-like"/>
</dbReference>
<dbReference type="GO" id="GO:0007156">
    <property type="term" value="P:homophilic cell adhesion via plasma membrane adhesion molecules"/>
    <property type="evidence" value="ECO:0007669"/>
    <property type="project" value="TreeGrafter"/>
</dbReference>
<keyword evidence="8" id="KW-0106">Calcium</keyword>
<evidence type="ECO:0000256" key="9">
    <source>
        <dbReference type="ARBA" id="ARBA00023136"/>
    </source>
</evidence>
<feature type="domain" description="EGF-like" evidence="14">
    <location>
        <begin position="356"/>
        <end position="387"/>
    </location>
</feature>
<keyword evidence="7" id="KW-0677">Repeat</keyword>
<evidence type="ECO:0000259" key="16">
    <source>
        <dbReference type="PROSITE" id="PS50993"/>
    </source>
</evidence>
<keyword evidence="12" id="KW-0393">Immunoglobulin domain</keyword>
<evidence type="ECO:0000256" key="13">
    <source>
        <dbReference type="PROSITE-ProRule" id="PRU00076"/>
    </source>
</evidence>
<evidence type="ECO:0000256" key="6">
    <source>
        <dbReference type="ARBA" id="ARBA00022729"/>
    </source>
</evidence>
<dbReference type="InterPro" id="IPR006605">
    <property type="entry name" value="G2_nidogen/fibulin_G2F"/>
</dbReference>
<dbReference type="InterPro" id="IPR000152">
    <property type="entry name" value="EGF-type_Asp/Asn_hydroxyl_site"/>
</dbReference>
<dbReference type="SMART" id="SM00409">
    <property type="entry name" value="IG"/>
    <property type="match status" value="1"/>
</dbReference>
<evidence type="ECO:0000256" key="1">
    <source>
        <dbReference type="ARBA" id="ARBA00004370"/>
    </source>
</evidence>
<dbReference type="Pfam" id="PF07679">
    <property type="entry name" value="I-set"/>
    <property type="match status" value="1"/>
</dbReference>
<feature type="domain" description="Nidogen G2 beta-barrel" evidence="16">
    <location>
        <begin position="120"/>
        <end position="342"/>
    </location>
</feature>
<evidence type="ECO:0000256" key="3">
    <source>
        <dbReference type="ARBA" id="ARBA00022525"/>
    </source>
</evidence>
<protein>
    <submittedName>
        <fullName evidence="17">HMCN2 protein</fullName>
    </submittedName>
</protein>
<keyword evidence="5 13" id="KW-0245">EGF-like domain</keyword>
<dbReference type="SMART" id="SM00179">
    <property type="entry name" value="EGF_CA"/>
    <property type="match status" value="1"/>
</dbReference>
<dbReference type="Pfam" id="PF07474">
    <property type="entry name" value="G2F"/>
    <property type="match status" value="1"/>
</dbReference>
<feature type="non-terminal residue" evidence="17">
    <location>
        <position position="1"/>
    </location>
</feature>
<dbReference type="PROSITE" id="PS01187">
    <property type="entry name" value="EGF_CA"/>
    <property type="match status" value="1"/>
</dbReference>
<dbReference type="PROSITE" id="PS50835">
    <property type="entry name" value="IG_LIKE"/>
    <property type="match status" value="1"/>
</dbReference>
<dbReference type="GO" id="GO:0005509">
    <property type="term" value="F:calcium ion binding"/>
    <property type="evidence" value="ECO:0007669"/>
    <property type="project" value="InterPro"/>
</dbReference>
<dbReference type="InterPro" id="IPR018097">
    <property type="entry name" value="EGF_Ca-bd_CS"/>
</dbReference>
<keyword evidence="3" id="KW-0964">Secreted</keyword>
<dbReference type="InterPro" id="IPR003599">
    <property type="entry name" value="Ig_sub"/>
</dbReference>
<dbReference type="Gene3D" id="2.10.25.10">
    <property type="entry name" value="Laminin"/>
    <property type="match status" value="1"/>
</dbReference>
<keyword evidence="9" id="KW-0472">Membrane</keyword>
<accession>A0A7K6R743</accession>
<dbReference type="InterPro" id="IPR013098">
    <property type="entry name" value="Ig_I-set"/>
</dbReference>
<dbReference type="GO" id="GO:0098632">
    <property type="term" value="F:cell-cell adhesion mediator activity"/>
    <property type="evidence" value="ECO:0007669"/>
    <property type="project" value="TreeGrafter"/>
</dbReference>
<evidence type="ECO:0000256" key="5">
    <source>
        <dbReference type="ARBA" id="ARBA00022536"/>
    </source>
</evidence>
<dbReference type="AlphaFoldDB" id="A0A7K6R743"/>
<feature type="non-terminal residue" evidence="17">
    <location>
        <position position="387"/>
    </location>
</feature>
<dbReference type="Proteomes" id="UP000580879">
    <property type="component" value="Unassembled WGS sequence"/>
</dbReference>
<evidence type="ECO:0000256" key="4">
    <source>
        <dbReference type="ARBA" id="ARBA00022530"/>
    </source>
</evidence>
<sequence>IDVGQYQCVAENDAGTAARVVTLALQSAPVVAVTPAVLKVHAGQRVLLHCAVSGEPTPSVEWQRDGEPLPEGAHARVLPNATLLLPSVTHRDAGSYSCHARNALGSAAARTSLEVQGGWELHRVRGSLVGVINGHELGVSTLDALVLGDPQSSTATIRSSIRSIPPAIGPLMRVLVTIVAPIYWSLAHASRAAQSGFLLTRGTFQHESQLEFATGELLRVTHLARAADAAGALRLDSVISGSVPDSTGQAVLLLQDFSERYVQTGAGQLSGGSVQSFLLDGHILRAHCNHTIVFDPPVGPQPPRVQLLRARAIAASYDPATEELRFQLRASLDAGNQGNQCPLGFTLDPGQLYCVDLDECQTLNQCQHECRNSPGSYLCLCPPGYQL</sequence>
<evidence type="ECO:0000256" key="8">
    <source>
        <dbReference type="ARBA" id="ARBA00022837"/>
    </source>
</evidence>
<dbReference type="SUPFAM" id="SSF57184">
    <property type="entry name" value="Growth factor receptor domain"/>
    <property type="match status" value="1"/>
</dbReference>
<dbReference type="SUPFAM" id="SSF54511">
    <property type="entry name" value="GFP-like"/>
    <property type="match status" value="1"/>
</dbReference>
<dbReference type="SMART" id="SM00408">
    <property type="entry name" value="IGc2"/>
    <property type="match status" value="1"/>
</dbReference>
<dbReference type="InterPro" id="IPR009017">
    <property type="entry name" value="GFP"/>
</dbReference>
<organism evidence="17 18">
    <name type="scientific">Climacteris rufus</name>
    <name type="common">rufous treecreeper</name>
    <dbReference type="NCBI Taxonomy" id="47695"/>
    <lineage>
        <taxon>Eukaryota</taxon>
        <taxon>Metazoa</taxon>
        <taxon>Chordata</taxon>
        <taxon>Craniata</taxon>
        <taxon>Vertebrata</taxon>
        <taxon>Euteleostomi</taxon>
        <taxon>Archelosauria</taxon>
        <taxon>Archosauria</taxon>
        <taxon>Dinosauria</taxon>
        <taxon>Saurischia</taxon>
        <taxon>Theropoda</taxon>
        <taxon>Coelurosauria</taxon>
        <taxon>Aves</taxon>
        <taxon>Neognathae</taxon>
        <taxon>Neoaves</taxon>
        <taxon>Telluraves</taxon>
        <taxon>Australaves</taxon>
        <taxon>Passeriformes</taxon>
        <taxon>Climacteridae</taxon>
        <taxon>Climacteris</taxon>
    </lineage>
</organism>
<gene>
    <name evidence="17" type="primary">Hmcn2</name>
    <name evidence="17" type="ORF">CLIRUF_R08992</name>
</gene>
<dbReference type="OrthoDB" id="5985519at2759"/>
<dbReference type="Pfam" id="PF07645">
    <property type="entry name" value="EGF_CA"/>
    <property type="match status" value="1"/>
</dbReference>
<evidence type="ECO:0000256" key="7">
    <source>
        <dbReference type="ARBA" id="ARBA00022737"/>
    </source>
</evidence>
<evidence type="ECO:0000259" key="15">
    <source>
        <dbReference type="PROSITE" id="PS50835"/>
    </source>
</evidence>
<evidence type="ECO:0000313" key="18">
    <source>
        <dbReference type="Proteomes" id="UP000580879"/>
    </source>
</evidence>
<comment type="subcellular location">
    <subcellularLocation>
        <location evidence="1">Membrane</location>
    </subcellularLocation>
    <subcellularLocation>
        <location evidence="2">Secreted</location>
        <location evidence="2">Extracellular space</location>
        <location evidence="2">Extracellular matrix</location>
    </subcellularLocation>
</comment>
<dbReference type="FunFam" id="2.60.40.10:FF:000004">
    <property type="entry name" value="DCC isoform 1"/>
    <property type="match status" value="1"/>
</dbReference>
<feature type="disulfide bond" evidence="13">
    <location>
        <begin position="360"/>
        <end position="370"/>
    </location>
</feature>
<feature type="domain" description="Ig-like" evidence="15">
    <location>
        <begin position="29"/>
        <end position="116"/>
    </location>
</feature>
<evidence type="ECO:0000256" key="11">
    <source>
        <dbReference type="ARBA" id="ARBA00023180"/>
    </source>
</evidence>
<dbReference type="CDD" id="cd00054">
    <property type="entry name" value="EGF_CA"/>
    <property type="match status" value="1"/>
</dbReference>
<dbReference type="GO" id="GO:0030424">
    <property type="term" value="C:axon"/>
    <property type="evidence" value="ECO:0007669"/>
    <property type="project" value="TreeGrafter"/>
</dbReference>
<dbReference type="PROSITE" id="PS50026">
    <property type="entry name" value="EGF_3"/>
    <property type="match status" value="1"/>
</dbReference>
<dbReference type="GO" id="GO:0070593">
    <property type="term" value="P:dendrite self-avoidance"/>
    <property type="evidence" value="ECO:0007669"/>
    <property type="project" value="TreeGrafter"/>
</dbReference>
<proteinExistence type="predicted"/>
<evidence type="ECO:0000256" key="10">
    <source>
        <dbReference type="ARBA" id="ARBA00023157"/>
    </source>
</evidence>
<dbReference type="InterPro" id="IPR001881">
    <property type="entry name" value="EGF-like_Ca-bd_dom"/>
</dbReference>
<keyword evidence="4" id="KW-0272">Extracellular matrix</keyword>